<dbReference type="InterPro" id="IPR017685">
    <property type="entry name" value="ArgP"/>
</dbReference>
<name>A0A918U1K4_9RHOB</name>
<dbReference type="InterPro" id="IPR036388">
    <property type="entry name" value="WH-like_DNA-bd_sf"/>
</dbReference>
<keyword evidence="3" id="KW-0238">DNA-binding</keyword>
<dbReference type="InterPro" id="IPR005119">
    <property type="entry name" value="LysR_subst-bd"/>
</dbReference>
<dbReference type="Pfam" id="PF00126">
    <property type="entry name" value="HTH_1"/>
    <property type="match status" value="1"/>
</dbReference>
<organism evidence="6 7">
    <name type="scientific">Neogemmobacter tilapiae</name>
    <dbReference type="NCBI Taxonomy" id="875041"/>
    <lineage>
        <taxon>Bacteria</taxon>
        <taxon>Pseudomonadati</taxon>
        <taxon>Pseudomonadota</taxon>
        <taxon>Alphaproteobacteria</taxon>
        <taxon>Rhodobacterales</taxon>
        <taxon>Paracoccaceae</taxon>
        <taxon>Neogemmobacter</taxon>
    </lineage>
</organism>
<feature type="domain" description="HTH lysR-type" evidence="5">
    <location>
        <begin position="2"/>
        <end position="58"/>
    </location>
</feature>
<dbReference type="GO" id="GO:0003700">
    <property type="term" value="F:DNA-binding transcription factor activity"/>
    <property type="evidence" value="ECO:0007669"/>
    <property type="project" value="InterPro"/>
</dbReference>
<dbReference type="EMBL" id="BMYJ01000013">
    <property type="protein sequence ID" value="GHC66203.1"/>
    <property type="molecule type" value="Genomic_DNA"/>
</dbReference>
<dbReference type="PANTHER" id="PTHR30579:SF2">
    <property type="entry name" value="HTH-TYPE TRANSCRIPTIONAL REGULATOR ARGP"/>
    <property type="match status" value="1"/>
</dbReference>
<comment type="caution">
    <text evidence="6">The sequence shown here is derived from an EMBL/GenBank/DDBJ whole genome shotgun (WGS) entry which is preliminary data.</text>
</comment>
<keyword evidence="7" id="KW-1185">Reference proteome</keyword>
<accession>A0A918U1K4</accession>
<dbReference type="Gene3D" id="3.40.190.290">
    <property type="match status" value="1"/>
</dbReference>
<keyword evidence="4" id="KW-0804">Transcription</keyword>
<reference evidence="6" key="1">
    <citation type="journal article" date="2014" name="Int. J. Syst. Evol. Microbiol.">
        <title>Complete genome sequence of Corynebacterium casei LMG S-19264T (=DSM 44701T), isolated from a smear-ripened cheese.</title>
        <authorList>
            <consortium name="US DOE Joint Genome Institute (JGI-PGF)"/>
            <person name="Walter F."/>
            <person name="Albersmeier A."/>
            <person name="Kalinowski J."/>
            <person name="Ruckert C."/>
        </authorList>
    </citation>
    <scope>NUCLEOTIDE SEQUENCE</scope>
    <source>
        <strain evidence="6">KCTC 23310</strain>
    </source>
</reference>
<evidence type="ECO:0000256" key="4">
    <source>
        <dbReference type="ARBA" id="ARBA00023163"/>
    </source>
</evidence>
<dbReference type="Proteomes" id="UP000638981">
    <property type="component" value="Unassembled WGS sequence"/>
</dbReference>
<dbReference type="SUPFAM" id="SSF46785">
    <property type="entry name" value="Winged helix' DNA-binding domain"/>
    <property type="match status" value="1"/>
</dbReference>
<dbReference type="Pfam" id="PF03466">
    <property type="entry name" value="LysR_substrate"/>
    <property type="match status" value="1"/>
</dbReference>
<dbReference type="InterPro" id="IPR036390">
    <property type="entry name" value="WH_DNA-bd_sf"/>
</dbReference>
<evidence type="ECO:0000256" key="1">
    <source>
        <dbReference type="ARBA" id="ARBA00009437"/>
    </source>
</evidence>
<dbReference type="AlphaFoldDB" id="A0A918U1K4"/>
<dbReference type="InterPro" id="IPR050176">
    <property type="entry name" value="LTTR"/>
</dbReference>
<evidence type="ECO:0000256" key="2">
    <source>
        <dbReference type="ARBA" id="ARBA00023015"/>
    </source>
</evidence>
<dbReference type="SUPFAM" id="SSF53850">
    <property type="entry name" value="Periplasmic binding protein-like II"/>
    <property type="match status" value="1"/>
</dbReference>
<protein>
    <submittedName>
        <fullName evidence="6">Transcriptional regulator ArgP</fullName>
    </submittedName>
</protein>
<dbReference type="GO" id="GO:0003677">
    <property type="term" value="F:DNA binding"/>
    <property type="evidence" value="ECO:0007669"/>
    <property type="project" value="UniProtKB-KW"/>
</dbReference>
<gene>
    <name evidence="6" type="ORF">GCM10007315_33700</name>
</gene>
<reference evidence="6" key="2">
    <citation type="submission" date="2020-09" db="EMBL/GenBank/DDBJ databases">
        <authorList>
            <person name="Sun Q."/>
            <person name="Kim S."/>
        </authorList>
    </citation>
    <scope>NUCLEOTIDE SEQUENCE</scope>
    <source>
        <strain evidence="6">KCTC 23310</strain>
    </source>
</reference>
<dbReference type="PROSITE" id="PS50931">
    <property type="entry name" value="HTH_LYSR"/>
    <property type="match status" value="1"/>
</dbReference>
<dbReference type="InterPro" id="IPR000847">
    <property type="entry name" value="LysR_HTH_N"/>
</dbReference>
<evidence type="ECO:0000256" key="3">
    <source>
        <dbReference type="ARBA" id="ARBA00023125"/>
    </source>
</evidence>
<dbReference type="NCBIfam" id="NF002964">
    <property type="entry name" value="PRK03635.1"/>
    <property type="match status" value="1"/>
</dbReference>
<comment type="similarity">
    <text evidence="1">Belongs to the LysR transcriptional regulatory family.</text>
</comment>
<dbReference type="PANTHER" id="PTHR30579">
    <property type="entry name" value="TRANSCRIPTIONAL REGULATOR"/>
    <property type="match status" value="1"/>
</dbReference>
<evidence type="ECO:0000313" key="6">
    <source>
        <dbReference type="EMBL" id="GHC66203.1"/>
    </source>
</evidence>
<sequence length="300" mass="32062">MLDPHQLAALAAIHRRGSFELAASDLRVTPSAISQRLKGLEDQVGSLLIIRGQPCRATPPGLRLIAHFDQISLMESQLTGDLPGLPEGPRPRLRIALNADSLATWIVPALAACEGMLFDLVIDDQDVSQDWLRRGEVIAAVTANPKPPQGCDSLALGALRYRATASPGFVARWFAGGLTPQALQLAPMLEYDAKDRLQSRWLAAQGGAGLHPPAHRLPSTHAFIDAARAGLGWGMNPEVLARPHLESGALVELVPDSPLDTPLFWQFPRLANKGLEPLTGALKRAAKVGLVAIGTIADKS</sequence>
<proteinExistence type="inferred from homology"/>
<dbReference type="NCBIfam" id="NF009888">
    <property type="entry name" value="PRK13348.1"/>
    <property type="match status" value="1"/>
</dbReference>
<keyword evidence="2" id="KW-0805">Transcription regulation</keyword>
<evidence type="ECO:0000259" key="5">
    <source>
        <dbReference type="PROSITE" id="PS50931"/>
    </source>
</evidence>
<dbReference type="RefSeq" id="WP_189413239.1">
    <property type="nucleotide sequence ID" value="NZ_BMYJ01000013.1"/>
</dbReference>
<evidence type="ECO:0000313" key="7">
    <source>
        <dbReference type="Proteomes" id="UP000638981"/>
    </source>
</evidence>
<dbReference type="Gene3D" id="1.10.10.10">
    <property type="entry name" value="Winged helix-like DNA-binding domain superfamily/Winged helix DNA-binding domain"/>
    <property type="match status" value="1"/>
</dbReference>
<dbReference type="NCBIfam" id="TIGR03298">
    <property type="entry name" value="argP"/>
    <property type="match status" value="1"/>
</dbReference>